<dbReference type="HAMAP" id="MF_01148">
    <property type="entry name" value="Lnt"/>
    <property type="match status" value="1"/>
</dbReference>
<dbReference type="EC" id="2.3.1.269" evidence="9"/>
<comment type="catalytic activity">
    <reaction evidence="9">
        <text>N-terminal S-1,2-diacyl-sn-glyceryl-L-cysteinyl-[lipoprotein] + a glycerophospholipid = N-acyl-S-1,2-diacyl-sn-glyceryl-L-cysteinyl-[lipoprotein] + a 2-acyl-sn-glycero-3-phospholipid + H(+)</text>
        <dbReference type="Rhea" id="RHEA:48228"/>
        <dbReference type="Rhea" id="RHEA-COMP:14681"/>
        <dbReference type="Rhea" id="RHEA-COMP:14684"/>
        <dbReference type="ChEBI" id="CHEBI:15378"/>
        <dbReference type="ChEBI" id="CHEBI:136912"/>
        <dbReference type="ChEBI" id="CHEBI:140656"/>
        <dbReference type="ChEBI" id="CHEBI:140657"/>
        <dbReference type="ChEBI" id="CHEBI:140660"/>
        <dbReference type="EC" id="2.3.1.269"/>
    </reaction>
</comment>
<dbReference type="Pfam" id="PF00795">
    <property type="entry name" value="CN_hydrolase"/>
    <property type="match status" value="1"/>
</dbReference>
<evidence type="ECO:0000256" key="5">
    <source>
        <dbReference type="ARBA" id="ARBA00022692"/>
    </source>
</evidence>
<sequence length="544" mass="62323">MSLLFKETNNRYYLPLLAFLSAFLLWLGWPVKPLAFFLFLGWVPFLLMEQSISAKAKPKRGRTFFKYAYLTLFLWNLFTTYWVSYSTLFGGAAAVIFNALFMTAPMMAFFWTKRAAGKVVGYLSLPVYWIAFEQFHLNWDLTWPWLTLGNGFAAVPSWVQWYEYTGYLGGSLWVWIVNLLVFFAFTSSKRGFAKWAAPVLAVVLPLAVSFWIWNAYEEKGDAAEVVVVQPNVDPYKEKFQEGENYLSFEEQLNRLIKLSEQKITPDTKFLVWPETSITNGLNWEEGFATSPLKLTLLDLLRRHPNLELVAGITTATLYPDSANKSVSARYHPQVGYYDIFNAGLHLKADGRHEFYHKSKLVPGVEKMPYPHLLKFLGPLAIDLGGTVGGYGTQEERTVYKHSQNQAWSGAPVICYESIYGEYVSKYVRNGAGAIFIITNDAWWSDSPGYKQHLTYASLRAIETRRSIARSANTGISGFLNQRGEITQKSEWWVQDALRDQVKFNQELTFYTRHGEYIGHGAQWLTLGFLLAALVLSFTRRKKRV</sequence>
<feature type="transmembrane region" description="Helical" evidence="9">
    <location>
        <begin position="89"/>
        <end position="112"/>
    </location>
</feature>
<evidence type="ECO:0000313" key="12">
    <source>
        <dbReference type="Proteomes" id="UP001596405"/>
    </source>
</evidence>
<feature type="transmembrane region" description="Helical" evidence="9">
    <location>
        <begin position="35"/>
        <end position="52"/>
    </location>
</feature>
<evidence type="ECO:0000256" key="8">
    <source>
        <dbReference type="ARBA" id="ARBA00023315"/>
    </source>
</evidence>
<dbReference type="RefSeq" id="WP_153042297.1">
    <property type="nucleotide sequence ID" value="NZ_JBHSYQ010000003.1"/>
</dbReference>
<organism evidence="11 12">
    <name type="scientific">Rufibacter roseus</name>
    <dbReference type="NCBI Taxonomy" id="1567108"/>
    <lineage>
        <taxon>Bacteria</taxon>
        <taxon>Pseudomonadati</taxon>
        <taxon>Bacteroidota</taxon>
        <taxon>Cytophagia</taxon>
        <taxon>Cytophagales</taxon>
        <taxon>Hymenobacteraceae</taxon>
        <taxon>Rufibacter</taxon>
    </lineage>
</organism>
<comment type="pathway">
    <text evidence="9">Protein modification; lipoprotein biosynthesis (N-acyl transfer).</text>
</comment>
<evidence type="ECO:0000256" key="4">
    <source>
        <dbReference type="ARBA" id="ARBA00022679"/>
    </source>
</evidence>
<dbReference type="Proteomes" id="UP001596405">
    <property type="component" value="Unassembled WGS sequence"/>
</dbReference>
<proteinExistence type="inferred from homology"/>
<feature type="domain" description="CN hydrolase" evidence="10">
    <location>
        <begin position="223"/>
        <end position="503"/>
    </location>
</feature>
<keyword evidence="8 9" id="KW-0012">Acyltransferase</keyword>
<dbReference type="InterPro" id="IPR045378">
    <property type="entry name" value="LNT_N"/>
</dbReference>
<evidence type="ECO:0000256" key="2">
    <source>
        <dbReference type="ARBA" id="ARBA00010065"/>
    </source>
</evidence>
<dbReference type="Gene3D" id="3.60.110.10">
    <property type="entry name" value="Carbon-nitrogen hydrolase"/>
    <property type="match status" value="1"/>
</dbReference>
<feature type="transmembrane region" description="Helical" evidence="9">
    <location>
        <begin position="164"/>
        <end position="185"/>
    </location>
</feature>
<dbReference type="EMBL" id="JBHSYQ010000003">
    <property type="protein sequence ID" value="MFC6996506.1"/>
    <property type="molecule type" value="Genomic_DNA"/>
</dbReference>
<dbReference type="CDD" id="cd07571">
    <property type="entry name" value="ALP_N-acyl_transferase"/>
    <property type="match status" value="1"/>
</dbReference>
<dbReference type="InterPro" id="IPR004563">
    <property type="entry name" value="Apolipo_AcylTrfase"/>
</dbReference>
<protein>
    <recommendedName>
        <fullName evidence="9">Apolipoprotein N-acyltransferase</fullName>
        <shortName evidence="9">ALP N-acyltransferase</shortName>
        <ecNumber evidence="9">2.3.1.269</ecNumber>
    </recommendedName>
</protein>
<evidence type="ECO:0000256" key="3">
    <source>
        <dbReference type="ARBA" id="ARBA00022475"/>
    </source>
</evidence>
<evidence type="ECO:0000256" key="6">
    <source>
        <dbReference type="ARBA" id="ARBA00022989"/>
    </source>
</evidence>
<feature type="transmembrane region" description="Helical" evidence="9">
    <location>
        <begin position="64"/>
        <end position="83"/>
    </location>
</feature>
<comment type="similarity">
    <text evidence="2 9">Belongs to the CN hydrolase family. Apolipoprotein N-acyltransferase subfamily.</text>
</comment>
<feature type="transmembrane region" description="Helical" evidence="9">
    <location>
        <begin position="192"/>
        <end position="213"/>
    </location>
</feature>
<gene>
    <name evidence="9 11" type="primary">lnt</name>
    <name evidence="11" type="ORF">ACFQHR_02665</name>
</gene>
<keyword evidence="5 9" id="KW-0812">Transmembrane</keyword>
<keyword evidence="4 9" id="KW-0808">Transferase</keyword>
<comment type="caution">
    <text evidence="11">The sequence shown here is derived from an EMBL/GenBank/DDBJ whole genome shotgun (WGS) entry which is preliminary data.</text>
</comment>
<comment type="subcellular location">
    <subcellularLocation>
        <location evidence="1 9">Cell membrane</location>
        <topology evidence="1 9">Multi-pass membrane protein</topology>
    </subcellularLocation>
</comment>
<reference evidence="12" key="1">
    <citation type="journal article" date="2019" name="Int. J. Syst. Evol. Microbiol.">
        <title>The Global Catalogue of Microorganisms (GCM) 10K type strain sequencing project: providing services to taxonomists for standard genome sequencing and annotation.</title>
        <authorList>
            <consortium name="The Broad Institute Genomics Platform"/>
            <consortium name="The Broad Institute Genome Sequencing Center for Infectious Disease"/>
            <person name="Wu L."/>
            <person name="Ma J."/>
        </authorList>
    </citation>
    <scope>NUCLEOTIDE SEQUENCE [LARGE SCALE GENOMIC DNA]</scope>
    <source>
        <strain evidence="12">CGMCC 4.7393</strain>
    </source>
</reference>
<dbReference type="SUPFAM" id="SSF56317">
    <property type="entry name" value="Carbon-nitrogen hydrolase"/>
    <property type="match status" value="1"/>
</dbReference>
<comment type="function">
    <text evidence="9">Catalyzes the phospholipid dependent N-acylation of the N-terminal cysteine of apolipoprotein, the last step in lipoprotein maturation.</text>
</comment>
<dbReference type="NCBIfam" id="TIGR00546">
    <property type="entry name" value="lnt"/>
    <property type="match status" value="1"/>
</dbReference>
<dbReference type="Pfam" id="PF20154">
    <property type="entry name" value="LNT_N"/>
    <property type="match status" value="1"/>
</dbReference>
<dbReference type="PROSITE" id="PS50263">
    <property type="entry name" value="CN_HYDROLASE"/>
    <property type="match status" value="1"/>
</dbReference>
<feature type="transmembrane region" description="Helical" evidence="9">
    <location>
        <begin position="119"/>
        <end position="137"/>
    </location>
</feature>
<feature type="transmembrane region" description="Helical" evidence="9">
    <location>
        <begin position="12"/>
        <end position="29"/>
    </location>
</feature>
<evidence type="ECO:0000259" key="10">
    <source>
        <dbReference type="PROSITE" id="PS50263"/>
    </source>
</evidence>
<evidence type="ECO:0000256" key="1">
    <source>
        <dbReference type="ARBA" id="ARBA00004651"/>
    </source>
</evidence>
<name>A0ABW2DJR3_9BACT</name>
<dbReference type="InterPro" id="IPR036526">
    <property type="entry name" value="C-N_Hydrolase_sf"/>
</dbReference>
<feature type="transmembrane region" description="Helical" evidence="9">
    <location>
        <begin position="520"/>
        <end position="538"/>
    </location>
</feature>
<evidence type="ECO:0000313" key="11">
    <source>
        <dbReference type="EMBL" id="MFC6996506.1"/>
    </source>
</evidence>
<dbReference type="InterPro" id="IPR003010">
    <property type="entry name" value="C-N_Hydrolase"/>
</dbReference>
<dbReference type="GO" id="GO:0016746">
    <property type="term" value="F:acyltransferase activity"/>
    <property type="evidence" value="ECO:0007669"/>
    <property type="project" value="UniProtKB-KW"/>
</dbReference>
<dbReference type="PANTHER" id="PTHR38686:SF1">
    <property type="entry name" value="APOLIPOPROTEIN N-ACYLTRANSFERASE"/>
    <property type="match status" value="1"/>
</dbReference>
<keyword evidence="12" id="KW-1185">Reference proteome</keyword>
<keyword evidence="3 9" id="KW-1003">Cell membrane</keyword>
<keyword evidence="7 9" id="KW-0472">Membrane</keyword>
<evidence type="ECO:0000256" key="9">
    <source>
        <dbReference type="HAMAP-Rule" id="MF_01148"/>
    </source>
</evidence>
<dbReference type="PANTHER" id="PTHR38686">
    <property type="entry name" value="APOLIPOPROTEIN N-ACYLTRANSFERASE"/>
    <property type="match status" value="1"/>
</dbReference>
<keyword evidence="6 9" id="KW-1133">Transmembrane helix</keyword>
<accession>A0ABW2DJR3</accession>
<evidence type="ECO:0000256" key="7">
    <source>
        <dbReference type="ARBA" id="ARBA00023136"/>
    </source>
</evidence>